<protein>
    <submittedName>
        <fullName evidence="2">34241_t:CDS:1</fullName>
    </submittedName>
</protein>
<sequence>ISCPDGNFANKMRDAQKLILEESSKANSRSKPPSYRPGFLTKIRKLSNKSNNTNDFARHFVPRHQDKLPQEPSFSSNVSSLANLFADSFQERKVLISIRSSMTSKTPQVEPTFQVEPTPQAKPTTLHRNLMRNRERITYSIALAPNDLPKRKEVLNTYYVPDESKKPPQNFSIPYGRSKETLNNSAGCKLASFRKVLISIRSSMTSETPQVEPTSQVEPTPQAKPTTLHRNLMRNRDGKEVLNTYYVPDESGLEEYTKEINASNKMDWSRVRVFDPGGEVVRNSVGCKLASLRKVLISIRSSMTSETPQVEPTPQAKPKTLHRNLMRNRESLIIYNIIRKASVPLPPPESRFQKSAKLARSSEELLTFIAPAPNDLPKRQRNKPNIVISNSAGCKLASFRKVLIPIRSSMTSETPQVEPTSQVEPTPQAKPTTLHRNLMRNRESLIIYNIIRKASVPLPPPESRFQKSAKLARNRVVIYASERESFIST</sequence>
<feature type="non-terminal residue" evidence="2">
    <location>
        <position position="1"/>
    </location>
</feature>
<feature type="region of interest" description="Disordered" evidence="1">
    <location>
        <begin position="410"/>
        <end position="430"/>
    </location>
</feature>
<feature type="region of interest" description="Disordered" evidence="1">
    <location>
        <begin position="204"/>
        <end position="224"/>
    </location>
</feature>
<keyword evidence="3" id="KW-1185">Reference proteome</keyword>
<accession>A0ABN7UM10</accession>
<evidence type="ECO:0000256" key="1">
    <source>
        <dbReference type="SAM" id="MobiDB-lite"/>
    </source>
</evidence>
<reference evidence="2 3" key="1">
    <citation type="submission" date="2021-06" db="EMBL/GenBank/DDBJ databases">
        <authorList>
            <person name="Kallberg Y."/>
            <person name="Tangrot J."/>
            <person name="Rosling A."/>
        </authorList>
    </citation>
    <scope>NUCLEOTIDE SEQUENCE [LARGE SCALE GENOMIC DNA]</scope>
    <source>
        <strain evidence="2 3">120-4 pot B 10/14</strain>
    </source>
</reference>
<evidence type="ECO:0000313" key="3">
    <source>
        <dbReference type="Proteomes" id="UP000789901"/>
    </source>
</evidence>
<proteinExistence type="predicted"/>
<organism evidence="2 3">
    <name type="scientific">Gigaspora margarita</name>
    <dbReference type="NCBI Taxonomy" id="4874"/>
    <lineage>
        <taxon>Eukaryota</taxon>
        <taxon>Fungi</taxon>
        <taxon>Fungi incertae sedis</taxon>
        <taxon>Mucoromycota</taxon>
        <taxon>Glomeromycotina</taxon>
        <taxon>Glomeromycetes</taxon>
        <taxon>Diversisporales</taxon>
        <taxon>Gigasporaceae</taxon>
        <taxon>Gigaspora</taxon>
    </lineage>
</organism>
<gene>
    <name evidence="2" type="ORF">GMARGA_LOCUS7795</name>
</gene>
<name>A0ABN7UM10_GIGMA</name>
<dbReference type="Proteomes" id="UP000789901">
    <property type="component" value="Unassembled WGS sequence"/>
</dbReference>
<dbReference type="EMBL" id="CAJVQB010003862">
    <property type="protein sequence ID" value="CAG8620047.1"/>
    <property type="molecule type" value="Genomic_DNA"/>
</dbReference>
<evidence type="ECO:0000313" key="2">
    <source>
        <dbReference type="EMBL" id="CAG8620047.1"/>
    </source>
</evidence>
<comment type="caution">
    <text evidence="2">The sequence shown here is derived from an EMBL/GenBank/DDBJ whole genome shotgun (WGS) entry which is preliminary data.</text>
</comment>